<evidence type="ECO:0000313" key="2">
    <source>
        <dbReference type="Proteomes" id="UP001160116"/>
    </source>
</evidence>
<dbReference type="RefSeq" id="WP_279678972.1">
    <property type="nucleotide sequence ID" value="NZ_JAOCCL010000018.1"/>
</dbReference>
<dbReference type="AlphaFoldDB" id="A0AA42MAS2"/>
<evidence type="ECO:0000313" key="1">
    <source>
        <dbReference type="EMBL" id="MDH0826564.1"/>
    </source>
</evidence>
<organism evidence="1 2">
    <name type="scientific">Acinetobacter johnsonii</name>
    <dbReference type="NCBI Taxonomy" id="40214"/>
    <lineage>
        <taxon>Bacteria</taxon>
        <taxon>Pseudomonadati</taxon>
        <taxon>Pseudomonadota</taxon>
        <taxon>Gammaproteobacteria</taxon>
        <taxon>Moraxellales</taxon>
        <taxon>Moraxellaceae</taxon>
        <taxon>Acinetobacter</taxon>
    </lineage>
</organism>
<comment type="caution">
    <text evidence="1">The sequence shown here is derived from an EMBL/GenBank/DDBJ whole genome shotgun (WGS) entry which is preliminary data.</text>
</comment>
<sequence>MNNSPEPAVQYDNQVDWGKLSDVFLARIRLCDKDGNPAKDDNKAVISEQIIAVAVDGDLSIDSQYSTPFDNSNPEHRLPTMMGMLQSGDWVNTADSVATNVFGIELGADNQETLNALEGRSNLTKTNSTQIFTATMPVTINMTLLFSAWRSAKTEVEDQLKLLKQWALPQKLEKGSLAASVAENKSLTSLFPSKVPPYVALYYGKKKYLPMLIANVSEPLVVPMDADGNRMGLQVQVQFLSRTAWDAENINSIYG</sequence>
<gene>
    <name evidence="1" type="ORF">N5C97_08630</name>
</gene>
<dbReference type="EMBL" id="JAOCCL010000018">
    <property type="protein sequence ID" value="MDH0826564.1"/>
    <property type="molecule type" value="Genomic_DNA"/>
</dbReference>
<protein>
    <submittedName>
        <fullName evidence="1">Uncharacterized protein</fullName>
    </submittedName>
</protein>
<proteinExistence type="predicted"/>
<name>A0AA42MAS2_ACIJO</name>
<reference evidence="1" key="1">
    <citation type="submission" date="2022-09" db="EMBL/GenBank/DDBJ databases">
        <title>Intensive care unit water sources are persistently colonized with multi-drug resistant bacteria and are the site of extensive horizontal gene transfer of antibiotic resistance genes.</title>
        <authorList>
            <person name="Diorio-Toth L."/>
        </authorList>
    </citation>
    <scope>NUCLEOTIDE SEQUENCE</scope>
    <source>
        <strain evidence="1">GD03885</strain>
    </source>
</reference>
<accession>A0AA42MAS2</accession>
<dbReference type="Proteomes" id="UP001160116">
    <property type="component" value="Unassembled WGS sequence"/>
</dbReference>